<sequence>MKNTAVVSTLLLLVFLAFWAFDGTIPRYAPDGDIPAENFSTDRAMDHVKAMSAEPHAVGFPNHSVVRDYIRAELEKLGLETTLQSGYTAGDWANLSKAENILARIPGSGQGKALLLLSHYDSSPHSSFGASDAGSGVATILEGLRAYLSTNPKPVNDIIVLISDAEELGLNGADLFVNQHPWTREVGLVLNFEARGSGGASFMLIETNRGNARMIEEFVAADPEFPVGNSLAYSIYKMLPNDTDLTVFREDADIEGFNFAFIGDHFDYHTALDRADRLDTRTLAHQGSYLMPLLNHFAQADLGNLKSLNDQVYFNMAFFKLITYPYDWIWLMWAGTVLLFIILLISGFRSGALSLRGVLLGFVPALLCLVINGLAGHFAWPLLTKLYPDYTDMLHGFTYNGYYYIAAIAALAIGMCFLIYNGFAKLKTADALVGPMVLWLAICGLLNSALSGAAFFLIPGLSLLAGLWISMQKEEANPYILALLALPVLWIFAPFIKVFPVGLGLKLLSAASIMSVFIFLLLLGLLHRYPNKKLLGGLGMLLFVLFMVGAHFNSSSTPERPKPTSLLYVLNTDSESAYWTTYDQVLTSWSGAYFKESVSEQVRERFNKLSSKYGSGFSKLSPAPLKTVLASEVKIQGDTTIDGTRNLKLSLVPRRAINRLEIYTNETELQQATVNGIELSEYFLENRSSRLITHYVSDNDSTYLDLSYPADQPLELTLYEASNDLLDNPQFSVPPRPETEIPKPFVLNDAVMTIQTLSFE</sequence>
<evidence type="ECO:0000259" key="10">
    <source>
        <dbReference type="Pfam" id="PF04389"/>
    </source>
</evidence>
<evidence type="ECO:0000256" key="1">
    <source>
        <dbReference type="ARBA" id="ARBA00003273"/>
    </source>
</evidence>
<keyword evidence="7" id="KW-0325">Glycoprotein</keyword>
<evidence type="ECO:0000256" key="2">
    <source>
        <dbReference type="ARBA" id="ARBA00004128"/>
    </source>
</evidence>
<dbReference type="InterPro" id="IPR045175">
    <property type="entry name" value="M28_fam"/>
</dbReference>
<feature type="transmembrane region" description="Helical" evidence="9">
    <location>
        <begin position="402"/>
        <end position="423"/>
    </location>
</feature>
<dbReference type="Gene3D" id="3.40.630.10">
    <property type="entry name" value="Zn peptidases"/>
    <property type="match status" value="1"/>
</dbReference>
<dbReference type="GO" id="GO:0006508">
    <property type="term" value="P:proteolysis"/>
    <property type="evidence" value="ECO:0007669"/>
    <property type="project" value="InterPro"/>
</dbReference>
<protein>
    <recommendedName>
        <fullName evidence="4">Vacuolar membrane protease</fullName>
    </recommendedName>
    <alternativeName>
        <fullName evidence="8">FXNA-related family protease 1</fullName>
    </alternativeName>
</protein>
<dbReference type="PANTHER" id="PTHR12147:SF58">
    <property type="entry name" value="VACUOLAR MEMBRANE PROTEASE"/>
    <property type="match status" value="1"/>
</dbReference>
<feature type="transmembrane region" description="Helical" evidence="9">
    <location>
        <begin position="358"/>
        <end position="382"/>
    </location>
</feature>
<evidence type="ECO:0000313" key="11">
    <source>
        <dbReference type="EMBL" id="SFR34616.1"/>
    </source>
</evidence>
<evidence type="ECO:0000313" key="12">
    <source>
        <dbReference type="Proteomes" id="UP000199534"/>
    </source>
</evidence>
<dbReference type="Proteomes" id="UP000199534">
    <property type="component" value="Unassembled WGS sequence"/>
</dbReference>
<evidence type="ECO:0000256" key="4">
    <source>
        <dbReference type="ARBA" id="ARBA00017435"/>
    </source>
</evidence>
<dbReference type="RefSeq" id="WP_092980943.1">
    <property type="nucleotide sequence ID" value="NZ_FOYQ01000001.1"/>
</dbReference>
<evidence type="ECO:0000256" key="5">
    <source>
        <dbReference type="ARBA" id="ARBA00022554"/>
    </source>
</evidence>
<dbReference type="PANTHER" id="PTHR12147">
    <property type="entry name" value="METALLOPEPTIDASE M28 FAMILY MEMBER"/>
    <property type="match status" value="1"/>
</dbReference>
<keyword evidence="9" id="KW-0812">Transmembrane</keyword>
<evidence type="ECO:0000256" key="7">
    <source>
        <dbReference type="ARBA" id="ARBA00023180"/>
    </source>
</evidence>
<accession>A0A1I6FXH4</accession>
<evidence type="ECO:0000256" key="3">
    <source>
        <dbReference type="ARBA" id="ARBA00010918"/>
    </source>
</evidence>
<feature type="transmembrane region" description="Helical" evidence="9">
    <location>
        <begin position="508"/>
        <end position="527"/>
    </location>
</feature>
<evidence type="ECO:0000256" key="9">
    <source>
        <dbReference type="SAM" id="Phobius"/>
    </source>
</evidence>
<dbReference type="STRING" id="400055.SAMN04490243_0859"/>
<reference evidence="11 12" key="1">
    <citation type="submission" date="2016-10" db="EMBL/GenBank/DDBJ databases">
        <authorList>
            <person name="de Groot N.N."/>
        </authorList>
    </citation>
    <scope>NUCLEOTIDE SEQUENCE [LARGE SCALE GENOMIC DNA]</scope>
    <source>
        <strain evidence="11 12">DSM 21019</strain>
    </source>
</reference>
<name>A0A1I6FXH4_9FLAO</name>
<dbReference type="SUPFAM" id="SSF53187">
    <property type="entry name" value="Zn-dependent exopeptidases"/>
    <property type="match status" value="1"/>
</dbReference>
<keyword evidence="6 9" id="KW-1133">Transmembrane helix</keyword>
<dbReference type="OrthoDB" id="9778250at2"/>
<feature type="transmembrane region" description="Helical" evidence="9">
    <location>
        <begin position="328"/>
        <end position="346"/>
    </location>
</feature>
<proteinExistence type="inferred from homology"/>
<dbReference type="InterPro" id="IPR007484">
    <property type="entry name" value="Peptidase_M28"/>
</dbReference>
<organism evidence="11 12">
    <name type="scientific">Robiginitalea myxolifaciens</name>
    <dbReference type="NCBI Taxonomy" id="400055"/>
    <lineage>
        <taxon>Bacteria</taxon>
        <taxon>Pseudomonadati</taxon>
        <taxon>Bacteroidota</taxon>
        <taxon>Flavobacteriia</taxon>
        <taxon>Flavobacteriales</taxon>
        <taxon>Flavobacteriaceae</taxon>
        <taxon>Robiginitalea</taxon>
    </lineage>
</organism>
<keyword evidence="12" id="KW-1185">Reference proteome</keyword>
<dbReference type="Pfam" id="PF04389">
    <property type="entry name" value="Peptidase_M28"/>
    <property type="match status" value="1"/>
</dbReference>
<dbReference type="AlphaFoldDB" id="A0A1I6FXH4"/>
<comment type="similarity">
    <text evidence="3">Belongs to the peptidase M28 family.</text>
</comment>
<feature type="transmembrane region" description="Helical" evidence="9">
    <location>
        <begin position="478"/>
        <end position="496"/>
    </location>
</feature>
<feature type="domain" description="Peptidase M28" evidence="10">
    <location>
        <begin position="100"/>
        <end position="289"/>
    </location>
</feature>
<comment type="subcellular location">
    <subcellularLocation>
        <location evidence="2">Vacuole membrane</location>
        <topology evidence="2">Multi-pass membrane protein</topology>
    </subcellularLocation>
</comment>
<evidence type="ECO:0000256" key="8">
    <source>
        <dbReference type="ARBA" id="ARBA00031512"/>
    </source>
</evidence>
<keyword evidence="5" id="KW-0926">Vacuole</keyword>
<dbReference type="GO" id="GO:0008235">
    <property type="term" value="F:metalloexopeptidase activity"/>
    <property type="evidence" value="ECO:0007669"/>
    <property type="project" value="InterPro"/>
</dbReference>
<keyword evidence="9" id="KW-0472">Membrane</keyword>
<dbReference type="EMBL" id="FOYQ01000001">
    <property type="protein sequence ID" value="SFR34616.1"/>
    <property type="molecule type" value="Genomic_DNA"/>
</dbReference>
<evidence type="ECO:0000256" key="6">
    <source>
        <dbReference type="ARBA" id="ARBA00022989"/>
    </source>
</evidence>
<dbReference type="GO" id="GO:0005774">
    <property type="term" value="C:vacuolar membrane"/>
    <property type="evidence" value="ECO:0007669"/>
    <property type="project" value="UniProtKB-SubCell"/>
</dbReference>
<comment type="function">
    <text evidence="1">May be involved in vacuolar sorting and osmoregulation.</text>
</comment>
<feature type="transmembrane region" description="Helical" evidence="9">
    <location>
        <begin position="534"/>
        <end position="552"/>
    </location>
</feature>
<gene>
    <name evidence="11" type="ORF">SAMN04490243_0859</name>
</gene>